<dbReference type="Gene3D" id="1.10.1240.10">
    <property type="entry name" value="Methionine synthase domain"/>
    <property type="match status" value="1"/>
</dbReference>
<dbReference type="EC" id="2.1.1.13" evidence="5 16"/>
<dbReference type="GO" id="GO:0008270">
    <property type="term" value="F:zinc ion binding"/>
    <property type="evidence" value="ECO:0007669"/>
    <property type="project" value="UniProtKB-UniRule"/>
</dbReference>
<evidence type="ECO:0000256" key="1">
    <source>
        <dbReference type="ARBA" id="ARBA00001947"/>
    </source>
</evidence>
<feature type="binding site" evidence="18">
    <location>
        <position position="805"/>
    </location>
    <ligand>
        <name>methylcob(III)alamin</name>
        <dbReference type="ChEBI" id="CHEBI:28115"/>
    </ligand>
</feature>
<dbReference type="PROSITE" id="PS50970">
    <property type="entry name" value="HCY"/>
    <property type="match status" value="1"/>
</dbReference>
<feature type="binding site" evidence="18">
    <location>
        <position position="947"/>
    </location>
    <ligand>
        <name>S-adenosyl-L-methionine</name>
        <dbReference type="ChEBI" id="CHEBI:59789"/>
    </ligand>
</feature>
<dbReference type="InterPro" id="IPR033706">
    <property type="entry name" value="Met_synthase_B12-bd"/>
</dbReference>
<keyword evidence="14 16" id="KW-0486">Methionine biosynthesis</keyword>
<dbReference type="Gene3D" id="3.20.20.20">
    <property type="entry name" value="Dihydropteroate synthase-like"/>
    <property type="match status" value="1"/>
</dbReference>
<feature type="binding site" evidence="17 19">
    <location>
        <position position="307"/>
    </location>
    <ligand>
        <name>Zn(2+)</name>
        <dbReference type="ChEBI" id="CHEBI:29105"/>
    </ligand>
</feature>
<evidence type="ECO:0000256" key="9">
    <source>
        <dbReference type="ARBA" id="ARBA00022679"/>
    </source>
</evidence>
<sequence>MEDQGDLFRSLQDLFQKRIVVLDGGMGTMIQKYKLTEADYRGERFKNHPKDLLNNNEVLNLTQPDIIYSIHKQYLEAGADIIETNTFNGNTIAQSDFEMVEYAYEMNFEAARLAKKAASEFTEKKYVAGAVGPTPKTSSISRNVDDASFRDVFFDDLMNSYYLTIKGLHEGGADIIMIETIFDTLNSKAGIFAYEEYFKDKPKLPLIISGTLVDLSGRTLSGQTAEAFLISTQHSKPICIGLNCALGATHMKPFLANLSKYATTYVHAYPNAGLPNAMGGYDETPEAFAANCMSFVNEKLVNMIGGCCGTTPDYIRAVKQALEKSQSPIRPIPQKINKLMLSGLKEFILFDDIPFVNIGERCNISGSLRFKKLLITDNNYESSLQIAREQVQNGAQVLDINLDDGMIDSKAVMEKFLRLLTTDPEISTLPLMLDSSKFEVLEAGLKCVQGKCIVNSISLKNGEEEFLQQAKIILRHGASVVVMAFDETGQATDVEHKVSIVDRSYNLLTNLGFSPEDIVFDLNILTVATGIEEHNPYAMNFIEACKIVRQKYPLSHVSGGVSNLSFSFRGLVNLREAMHSVFLYHAIKAGMDMGIVNAGALPIYAEIPEDLRLLIESVIFNKSEDGKHVERLVKYAEEEKMKGKSKAVEKHQEEWRGFCVEERIKQGLVKGVADYIVDDIKEAQQKYPSPLEIIEGPLMQGMGVVGDLFGSGKMFLPQVIKSARVMKQGIAYLEPFLFRAEGQAKNNGTVLLATVKGDVHDIGKNIVGVVLKCNNFEVIDLGVQVSWETILKTIKSQKIDILGLSGLITPSLDHMVNYAKQMENNFLKIPLLIGGATTSKIHTAVKISQCYSGPVVHVLDASRSVGVTSALLDTELKNQYFAEIREEYKIIREDYLATQRDKKFKSLIEAKKNKLIIDWASFTPIKPKCKGITVIEQNLEELIPYIDWNPFFALWQVRGRYPNRSFPKIFEDAKAGEQAKNLYKDASELLNEICQNKELKAKGVIGLLKAKSCGEDIEVKHKGQVYKFFGLRQQEESQVGGPNMNLADFVSPFGDYIGGFAVTAGLGCEELCRKYEEKHDDYKSIMVKALADRLVEAFAEFLHEKVRQVYWGYSDEKRTPQELIYGNYVGIRPAPGYPTQPDHSEKLTLWKILDVEAQTGIALTESLAMTPAASVCGLYFANPKAKYFGLGQLTDEQVADYASRKGCSVEEVRKWI</sequence>
<dbReference type="InterPro" id="IPR036589">
    <property type="entry name" value="HCY_dom_sf"/>
</dbReference>
<proteinExistence type="inferred from homology"/>
<evidence type="ECO:0000256" key="4">
    <source>
        <dbReference type="ARBA" id="ARBA00010398"/>
    </source>
</evidence>
<dbReference type="Pfam" id="PF02574">
    <property type="entry name" value="S-methyl_trans"/>
    <property type="match status" value="1"/>
</dbReference>
<dbReference type="Gene3D" id="3.10.196.10">
    <property type="entry name" value="Vitamin B12-dependent methionine synthase, activation domain"/>
    <property type="match status" value="1"/>
</dbReference>
<dbReference type="InterPro" id="IPR006158">
    <property type="entry name" value="Cobalamin-bd"/>
</dbReference>
<dbReference type="InterPro" id="IPR037010">
    <property type="entry name" value="VitB12-dep_Met_synth_activ_sf"/>
</dbReference>
<dbReference type="PROSITE" id="PS51332">
    <property type="entry name" value="B12_BINDING"/>
    <property type="match status" value="1"/>
</dbReference>
<feature type="binding site" evidence="18">
    <location>
        <begin position="1187"/>
        <end position="1188"/>
    </location>
    <ligand>
        <name>S-adenosyl-L-methionine</name>
        <dbReference type="ChEBI" id="CHEBI:59789"/>
    </ligand>
</feature>
<protein>
    <recommendedName>
        <fullName evidence="5 16">Methionine synthase</fullName>
        <ecNumber evidence="5 16">2.1.1.13</ecNumber>
    </recommendedName>
    <alternativeName>
        <fullName evidence="16">5-methyltetrahydrofolate--homocysteine methyltransferase</fullName>
    </alternativeName>
</protein>
<dbReference type="NCBIfam" id="NF007024">
    <property type="entry name" value="PRK09490.1"/>
    <property type="match status" value="1"/>
</dbReference>
<dbReference type="FunFam" id="3.40.50.280:FF:000001">
    <property type="entry name" value="Methionine synthase"/>
    <property type="match status" value="1"/>
</dbReference>
<dbReference type="InterPro" id="IPR050554">
    <property type="entry name" value="Met_Synthase/Corrinoid"/>
</dbReference>
<dbReference type="CDD" id="cd02069">
    <property type="entry name" value="methionine_synthase_B12_BD"/>
    <property type="match status" value="1"/>
</dbReference>
<evidence type="ECO:0000256" key="2">
    <source>
        <dbReference type="ARBA" id="ARBA00001956"/>
    </source>
</evidence>
<comment type="function">
    <text evidence="16">Catalyzes the transfer of a methyl group from methyl-cobalamin to homocysteine, yielding enzyme-bound cob(I)alamin and methionine. Subsequently, remethylates the cofactor using methyltetrahydrofolate.</text>
</comment>
<evidence type="ECO:0000256" key="11">
    <source>
        <dbReference type="ARBA" id="ARBA00022723"/>
    </source>
</evidence>
<feature type="domain" description="Hcy-binding" evidence="20">
    <location>
        <begin position="8"/>
        <end position="322"/>
    </location>
</feature>
<dbReference type="PROSITE" id="PS51337">
    <property type="entry name" value="B12_BINDING_NTER"/>
    <property type="match status" value="1"/>
</dbReference>
<dbReference type="PANTHER" id="PTHR45833:SF1">
    <property type="entry name" value="METHIONINE SYNTHASE"/>
    <property type="match status" value="1"/>
</dbReference>
<dbReference type="SUPFAM" id="SSF82282">
    <property type="entry name" value="Homocysteine S-methyltransferase"/>
    <property type="match status" value="1"/>
</dbReference>
<comment type="pathway">
    <text evidence="3 16">Amino-acid biosynthesis; L-methionine biosynthesis via de novo pathway; L-methionine from L-homocysteine (MetH route): step 1/1.</text>
</comment>
<feature type="binding site" description="axial binding residue" evidence="17">
    <location>
        <position position="760"/>
    </location>
    <ligand>
        <name>methylcob(III)alamin</name>
        <dbReference type="ChEBI" id="CHEBI:28115"/>
    </ligand>
    <ligandPart>
        <name>Co</name>
        <dbReference type="ChEBI" id="CHEBI:27638"/>
    </ligandPart>
</feature>
<dbReference type="InterPro" id="IPR003759">
    <property type="entry name" value="Cbl-bd_cap"/>
</dbReference>
<evidence type="ECO:0000259" key="24">
    <source>
        <dbReference type="PROSITE" id="PS51337"/>
    </source>
</evidence>
<feature type="domain" description="B12-binding N-terminal" evidence="24">
    <location>
        <begin position="651"/>
        <end position="745"/>
    </location>
</feature>
<comment type="similarity">
    <text evidence="4">Belongs to the vitamin-B12 dependent methionine synthase family.</text>
</comment>
<dbReference type="Gene3D" id="3.20.20.330">
    <property type="entry name" value="Homocysteine-binding-like domain"/>
    <property type="match status" value="1"/>
</dbReference>
<dbReference type="SUPFAM" id="SSF47644">
    <property type="entry name" value="Methionine synthase domain"/>
    <property type="match status" value="1"/>
</dbReference>
<keyword evidence="26" id="KW-1185">Reference proteome</keyword>
<dbReference type="SUPFAM" id="SSF51717">
    <property type="entry name" value="Dihydropteroate synthetase-like"/>
    <property type="match status" value="1"/>
</dbReference>
<dbReference type="Proteomes" id="UP000187209">
    <property type="component" value="Unassembled WGS sequence"/>
</dbReference>
<keyword evidence="10 16" id="KW-0949">S-adenosyl-L-methionine</keyword>
<organism evidence="25 26">
    <name type="scientific">Stentor coeruleus</name>
    <dbReference type="NCBI Taxonomy" id="5963"/>
    <lineage>
        <taxon>Eukaryota</taxon>
        <taxon>Sar</taxon>
        <taxon>Alveolata</taxon>
        <taxon>Ciliophora</taxon>
        <taxon>Postciliodesmatophora</taxon>
        <taxon>Heterotrichea</taxon>
        <taxon>Heterotrichida</taxon>
        <taxon>Stentoridae</taxon>
        <taxon>Stentor</taxon>
    </lineage>
</organism>
<keyword evidence="12" id="KW-0677">Repeat</keyword>
<dbReference type="UniPathway" id="UPA00051">
    <property type="reaction ID" value="UER00081"/>
</dbReference>
<dbReference type="AlphaFoldDB" id="A0A1R2CS79"/>
<evidence type="ECO:0000256" key="14">
    <source>
        <dbReference type="ARBA" id="ARBA00023167"/>
    </source>
</evidence>
<feature type="domain" description="Pterin-binding" evidence="21">
    <location>
        <begin position="355"/>
        <end position="615"/>
    </location>
</feature>
<dbReference type="PROSITE" id="PS50974">
    <property type="entry name" value="ADOMET_ACTIVATION"/>
    <property type="match status" value="1"/>
</dbReference>
<feature type="binding site" evidence="18">
    <location>
        <position position="809"/>
    </location>
    <ligand>
        <name>methylcob(III)alamin</name>
        <dbReference type="ChEBI" id="CHEBI:28115"/>
    </ligand>
</feature>
<evidence type="ECO:0000256" key="5">
    <source>
        <dbReference type="ARBA" id="ARBA00012032"/>
    </source>
</evidence>
<evidence type="ECO:0000256" key="3">
    <source>
        <dbReference type="ARBA" id="ARBA00005178"/>
    </source>
</evidence>
<gene>
    <name evidence="25" type="ORF">SteCoe_5434</name>
</gene>
<feature type="binding site" evidence="18">
    <location>
        <begin position="757"/>
        <end position="761"/>
    </location>
    <ligand>
        <name>methylcob(III)alamin</name>
        <dbReference type="ChEBI" id="CHEBI:28115"/>
    </ligand>
</feature>
<dbReference type="EMBL" id="MPUH01000072">
    <property type="protein sequence ID" value="OMJ91879.1"/>
    <property type="molecule type" value="Genomic_DNA"/>
</dbReference>
<evidence type="ECO:0000259" key="22">
    <source>
        <dbReference type="PROSITE" id="PS50974"/>
    </source>
</evidence>
<feature type="domain" description="AdoMet activation" evidence="22">
    <location>
        <begin position="898"/>
        <end position="1216"/>
    </location>
</feature>
<evidence type="ECO:0000259" key="23">
    <source>
        <dbReference type="PROSITE" id="PS51332"/>
    </source>
</evidence>
<comment type="caution">
    <text evidence="25">The sequence shown here is derived from an EMBL/GenBank/DDBJ whole genome shotgun (WGS) entry which is preliminary data.</text>
</comment>
<dbReference type="FunFam" id="3.20.20.20:FF:000002">
    <property type="entry name" value="Methionine synthase"/>
    <property type="match status" value="1"/>
</dbReference>
<evidence type="ECO:0000259" key="20">
    <source>
        <dbReference type="PROSITE" id="PS50970"/>
    </source>
</evidence>
<feature type="binding site" evidence="17 19">
    <location>
        <position position="244"/>
    </location>
    <ligand>
        <name>Zn(2+)</name>
        <dbReference type="ChEBI" id="CHEBI:29105"/>
    </ligand>
</feature>
<dbReference type="OrthoDB" id="446484at2759"/>
<dbReference type="InterPro" id="IPR036724">
    <property type="entry name" value="Cobalamin-bd_sf"/>
</dbReference>
<dbReference type="GO" id="GO:0031419">
    <property type="term" value="F:cobalamin binding"/>
    <property type="evidence" value="ECO:0007669"/>
    <property type="project" value="UniProtKB-UniRule"/>
</dbReference>
<evidence type="ECO:0000256" key="17">
    <source>
        <dbReference type="PIRSR" id="PIRSR000381-1"/>
    </source>
</evidence>
<evidence type="ECO:0000256" key="12">
    <source>
        <dbReference type="ARBA" id="ARBA00022737"/>
    </source>
</evidence>
<evidence type="ECO:0000256" key="16">
    <source>
        <dbReference type="PIRNR" id="PIRNR000381"/>
    </source>
</evidence>
<dbReference type="InterPro" id="IPR000489">
    <property type="entry name" value="Pterin-binding_dom"/>
</dbReference>
<dbReference type="FunFam" id="3.20.20.330:FF:000001">
    <property type="entry name" value="Methionine synthase"/>
    <property type="match status" value="1"/>
</dbReference>
<comment type="cofactor">
    <cofactor evidence="1 16 19">
        <name>Zn(2+)</name>
        <dbReference type="ChEBI" id="CHEBI:29105"/>
    </cofactor>
</comment>
<keyword evidence="11 16" id="KW-0479">Metal-binding</keyword>
<feature type="domain" description="B12-binding" evidence="23">
    <location>
        <begin position="747"/>
        <end position="882"/>
    </location>
</feature>
<comment type="domain">
    <text evidence="16">Modular enzyme with four functionally distinct domains. The isolated Hcy-binding domain catalyzes methyl transfer from free methylcobalamin to homocysteine. The Hcy-binding domain in association with the pterin-binding domain catalyzes the methylation of cob(I)alamin by methyltetrahydrofolate and the methylation of homocysteine. The B12-binding domain binds the cofactor. The AdoMet activation domain binds S-adenosyl-L-methionine. Under aerobic conditions cob(I)alamin can be converted to inactive cob(II)alamin. Reductive methylation by S-adenosyl-L-methionine and flavodoxin regenerates methylcobalamin.</text>
</comment>
<dbReference type="GO" id="GO:0046653">
    <property type="term" value="P:tetrahydrofolate metabolic process"/>
    <property type="evidence" value="ECO:0007669"/>
    <property type="project" value="TreeGrafter"/>
</dbReference>
<dbReference type="Gene3D" id="1.10.288.10">
    <property type="entry name" value="Cobalamin-dependent Methionine Synthase, domain 2"/>
    <property type="match status" value="1"/>
</dbReference>
<dbReference type="FunFam" id="1.10.1240.10:FF:000001">
    <property type="entry name" value="Methionine synthase"/>
    <property type="match status" value="1"/>
</dbReference>
<evidence type="ECO:0000256" key="6">
    <source>
        <dbReference type="ARBA" id="ARBA00022603"/>
    </source>
</evidence>
<dbReference type="Pfam" id="PF02965">
    <property type="entry name" value="Met_synt_B12"/>
    <property type="match status" value="1"/>
</dbReference>
<reference evidence="25 26" key="1">
    <citation type="submission" date="2016-11" db="EMBL/GenBank/DDBJ databases">
        <title>The macronuclear genome of Stentor coeruleus: a giant cell with tiny introns.</title>
        <authorList>
            <person name="Slabodnick M."/>
            <person name="Ruby J.G."/>
            <person name="Reiff S.B."/>
            <person name="Swart E.C."/>
            <person name="Gosai S."/>
            <person name="Prabakaran S."/>
            <person name="Witkowska E."/>
            <person name="Larue G.E."/>
            <person name="Fisher S."/>
            <person name="Freeman R.M."/>
            <person name="Gunawardena J."/>
            <person name="Chu W."/>
            <person name="Stover N.A."/>
            <person name="Gregory B.D."/>
            <person name="Nowacki M."/>
            <person name="Derisi J."/>
            <person name="Roy S.W."/>
            <person name="Marshall W.F."/>
            <person name="Sood P."/>
        </authorList>
    </citation>
    <scope>NUCLEOTIDE SEQUENCE [LARGE SCALE GENOMIC DNA]</scope>
    <source>
        <strain evidence="25">WM001</strain>
    </source>
</reference>
<evidence type="ECO:0000256" key="10">
    <source>
        <dbReference type="ARBA" id="ARBA00022691"/>
    </source>
</evidence>
<keyword evidence="15 16" id="KW-0170">Cobalt</keyword>
<dbReference type="Gene3D" id="3.40.50.280">
    <property type="entry name" value="Cobalamin-binding domain"/>
    <property type="match status" value="1"/>
</dbReference>
<dbReference type="Pfam" id="PF02607">
    <property type="entry name" value="B12-binding_2"/>
    <property type="match status" value="1"/>
</dbReference>
<dbReference type="InterPro" id="IPR036594">
    <property type="entry name" value="Meth_synthase_dom"/>
</dbReference>
<evidence type="ECO:0000256" key="13">
    <source>
        <dbReference type="ARBA" id="ARBA00022833"/>
    </source>
</evidence>
<dbReference type="GO" id="GO:0008705">
    <property type="term" value="F:methionine synthase activity"/>
    <property type="evidence" value="ECO:0007669"/>
    <property type="project" value="UniProtKB-UniRule"/>
</dbReference>
<dbReference type="InterPro" id="IPR004223">
    <property type="entry name" value="VitB12-dep_Met_synth_activ_dom"/>
</dbReference>
<comment type="catalytic activity">
    <reaction evidence="16">
        <text>(6S)-5-methyl-5,6,7,8-tetrahydrofolate + L-homocysteine = (6S)-5,6,7,8-tetrahydrofolate + L-methionine</text>
        <dbReference type="Rhea" id="RHEA:11172"/>
        <dbReference type="ChEBI" id="CHEBI:18608"/>
        <dbReference type="ChEBI" id="CHEBI:57453"/>
        <dbReference type="ChEBI" id="CHEBI:57844"/>
        <dbReference type="ChEBI" id="CHEBI:58199"/>
        <dbReference type="EC" id="2.1.1.13"/>
    </reaction>
</comment>
<dbReference type="SUPFAM" id="SSF56507">
    <property type="entry name" value="Methionine synthase activation domain-like"/>
    <property type="match status" value="1"/>
</dbReference>
<dbReference type="SUPFAM" id="SSF52242">
    <property type="entry name" value="Cobalamin (vitamin B12)-binding domain"/>
    <property type="match status" value="1"/>
</dbReference>
<dbReference type="CDD" id="cd00740">
    <property type="entry name" value="MeTr"/>
    <property type="match status" value="1"/>
</dbReference>
<dbReference type="Pfam" id="PF02310">
    <property type="entry name" value="B12-binding"/>
    <property type="match status" value="1"/>
</dbReference>
<feature type="binding site" evidence="18">
    <location>
        <position position="695"/>
    </location>
    <ligand>
        <name>methylcob(III)alamin</name>
        <dbReference type="ChEBI" id="CHEBI:28115"/>
    </ligand>
</feature>
<name>A0A1R2CS79_9CILI</name>
<dbReference type="GO" id="GO:0050667">
    <property type="term" value="P:homocysteine metabolic process"/>
    <property type="evidence" value="ECO:0007669"/>
    <property type="project" value="TreeGrafter"/>
</dbReference>
<dbReference type="SMART" id="SM01018">
    <property type="entry name" value="B12-binding_2"/>
    <property type="match status" value="1"/>
</dbReference>
<dbReference type="PROSITE" id="PS50972">
    <property type="entry name" value="PTERIN_BINDING"/>
    <property type="match status" value="1"/>
</dbReference>
<evidence type="ECO:0000313" key="26">
    <source>
        <dbReference type="Proteomes" id="UP000187209"/>
    </source>
</evidence>
<evidence type="ECO:0000256" key="8">
    <source>
        <dbReference type="ARBA" id="ARBA00022628"/>
    </source>
</evidence>
<comment type="cofactor">
    <cofactor evidence="2 16 17">
        <name>methylcob(III)alamin</name>
        <dbReference type="ChEBI" id="CHEBI:28115"/>
    </cofactor>
</comment>
<evidence type="ECO:0000259" key="21">
    <source>
        <dbReference type="PROSITE" id="PS50972"/>
    </source>
</evidence>
<dbReference type="GO" id="GO:0032259">
    <property type="term" value="P:methylation"/>
    <property type="evidence" value="ECO:0007669"/>
    <property type="project" value="UniProtKB-KW"/>
</dbReference>
<evidence type="ECO:0000313" key="25">
    <source>
        <dbReference type="EMBL" id="OMJ91879.1"/>
    </source>
</evidence>
<evidence type="ECO:0000256" key="15">
    <source>
        <dbReference type="ARBA" id="ARBA00023285"/>
    </source>
</evidence>
<keyword evidence="9 16" id="KW-0808">Transferase</keyword>
<dbReference type="InterPro" id="IPR003726">
    <property type="entry name" value="HCY_dom"/>
</dbReference>
<evidence type="ECO:0000256" key="18">
    <source>
        <dbReference type="PIRSR" id="PIRSR000381-2"/>
    </source>
</evidence>
<feature type="binding site" evidence="18">
    <location>
        <position position="1132"/>
    </location>
    <ligand>
        <name>S-adenosyl-L-methionine</name>
        <dbReference type="ChEBI" id="CHEBI:59789"/>
    </ligand>
</feature>
<evidence type="ECO:0000256" key="19">
    <source>
        <dbReference type="PROSITE-ProRule" id="PRU00333"/>
    </source>
</evidence>
<keyword evidence="13 16" id="KW-0862">Zinc</keyword>
<dbReference type="NCBIfam" id="TIGR02082">
    <property type="entry name" value="metH"/>
    <property type="match status" value="1"/>
</dbReference>
<dbReference type="InterPro" id="IPR011822">
    <property type="entry name" value="MetH"/>
</dbReference>
<dbReference type="GO" id="GO:0005829">
    <property type="term" value="C:cytosol"/>
    <property type="evidence" value="ECO:0007669"/>
    <property type="project" value="TreeGrafter"/>
</dbReference>
<dbReference type="Pfam" id="PF00809">
    <property type="entry name" value="Pterin_bind"/>
    <property type="match status" value="1"/>
</dbReference>
<dbReference type="PANTHER" id="PTHR45833">
    <property type="entry name" value="METHIONINE SYNTHASE"/>
    <property type="match status" value="1"/>
</dbReference>
<keyword evidence="6 16" id="KW-0489">Methyltransferase</keyword>
<feature type="binding site" evidence="17 19">
    <location>
        <position position="308"/>
    </location>
    <ligand>
        <name>Zn(2+)</name>
        <dbReference type="ChEBI" id="CHEBI:29105"/>
    </ligand>
</feature>
<accession>A0A1R2CS79</accession>
<evidence type="ECO:0000256" key="7">
    <source>
        <dbReference type="ARBA" id="ARBA00022605"/>
    </source>
</evidence>
<keyword evidence="7 16" id="KW-0028">Amino-acid biosynthesis</keyword>
<dbReference type="PIRSF" id="PIRSF000381">
    <property type="entry name" value="MetH"/>
    <property type="match status" value="1"/>
</dbReference>
<keyword evidence="8 16" id="KW-0846">Cobalamin</keyword>
<feature type="binding site" evidence="18">
    <location>
        <position position="861"/>
    </location>
    <ligand>
        <name>methylcob(III)alamin</name>
        <dbReference type="ChEBI" id="CHEBI:28115"/>
    </ligand>
</feature>
<dbReference type="InterPro" id="IPR011005">
    <property type="entry name" value="Dihydropteroate_synth-like_sf"/>
</dbReference>